<organism evidence="4 5">
    <name type="scientific">Anaeramoeba flamelloides</name>
    <dbReference type="NCBI Taxonomy" id="1746091"/>
    <lineage>
        <taxon>Eukaryota</taxon>
        <taxon>Metamonada</taxon>
        <taxon>Anaeramoebidae</taxon>
        <taxon>Anaeramoeba</taxon>
    </lineage>
</organism>
<accession>A0ABQ8XPX3</accession>
<gene>
    <name evidence="4" type="ORF">M0813_29264</name>
</gene>
<comment type="subcellular location">
    <subcellularLocation>
        <location evidence="1">Nucleus</location>
    </subcellularLocation>
</comment>
<dbReference type="PANTHER" id="PTHR22812">
    <property type="entry name" value="CHROMOBOX PROTEIN"/>
    <property type="match status" value="1"/>
</dbReference>
<keyword evidence="5" id="KW-1185">Reference proteome</keyword>
<evidence type="ECO:0000313" key="4">
    <source>
        <dbReference type="EMBL" id="KAJ6234671.1"/>
    </source>
</evidence>
<feature type="region of interest" description="Disordered" evidence="3">
    <location>
        <begin position="23"/>
        <end position="222"/>
    </location>
</feature>
<evidence type="ECO:0000256" key="1">
    <source>
        <dbReference type="ARBA" id="ARBA00004123"/>
    </source>
</evidence>
<proteinExistence type="predicted"/>
<dbReference type="Proteomes" id="UP001150062">
    <property type="component" value="Unassembled WGS sequence"/>
</dbReference>
<comment type="caution">
    <text evidence="4">The sequence shown here is derived from an EMBL/GenBank/DDBJ whole genome shotgun (WGS) entry which is preliminary data.</text>
</comment>
<feature type="compositionally biased region" description="Acidic residues" evidence="3">
    <location>
        <begin position="30"/>
        <end position="42"/>
    </location>
</feature>
<protein>
    <submittedName>
        <fullName evidence="4">Fip1-like 1 protein</fullName>
    </submittedName>
</protein>
<reference evidence="4" key="1">
    <citation type="submission" date="2022-08" db="EMBL/GenBank/DDBJ databases">
        <title>Novel sulfate-reducing endosymbionts in the free-living metamonad Anaeramoeba.</title>
        <authorList>
            <person name="Jerlstrom-Hultqvist J."/>
            <person name="Cepicka I."/>
            <person name="Gallot-Lavallee L."/>
            <person name="Salas-Leiva D."/>
            <person name="Curtis B.A."/>
            <person name="Zahonova K."/>
            <person name="Pipaliya S."/>
            <person name="Dacks J."/>
            <person name="Roger A.J."/>
        </authorList>
    </citation>
    <scope>NUCLEOTIDE SEQUENCE</scope>
    <source>
        <strain evidence="4">Schooner1</strain>
    </source>
</reference>
<feature type="compositionally biased region" description="Basic residues" evidence="3">
    <location>
        <begin position="95"/>
        <end position="112"/>
    </location>
</feature>
<feature type="compositionally biased region" description="Low complexity" evidence="3">
    <location>
        <begin position="114"/>
        <end position="154"/>
    </location>
</feature>
<dbReference type="InterPro" id="IPR051219">
    <property type="entry name" value="Heterochromatin_chromo-domain"/>
</dbReference>
<feature type="compositionally biased region" description="Basic and acidic residues" evidence="3">
    <location>
        <begin position="51"/>
        <end position="94"/>
    </location>
</feature>
<keyword evidence="2" id="KW-0539">Nucleus</keyword>
<name>A0ABQ8XPX3_9EUKA</name>
<dbReference type="EMBL" id="JAOAOG010000269">
    <property type="protein sequence ID" value="KAJ6234671.1"/>
    <property type="molecule type" value="Genomic_DNA"/>
</dbReference>
<sequence>MSVLDKTQSDLLDGEMDAYLNKSVTKKEKEEEELEEGEEVGDLVEVLEVSDFNKMKKEKEQDQKKEKDKDKDKDKKKEKEDEKKSRKTKKEKEKQKQKKKRSRYRKREKKKSTTSESSNSSTTISSEDSSSTISESGSTSRSESSSTETSSSSSSDKKRRSKVKERERRRKRKEREKRRRQKDKERKKREKQRRKEKNKKRKMKKKMKKKNKDKTKKKKQKQIGILATDYDFEFMDSEESEGPIVACDFPESTSGLIIKKDVYKQSFKKVKKEKDSNSENSLIFIKPEPRNEKIEELYDKNEIANKEANFEVVDFLNEAPEILNSTFDQLVVKKDAQERSSDYETWFLLNYLNEWKGHSLDKLKNESKYSDIAKHYNRYVEDAFKNAKIYLAIGKAQFEFGTDHSNSGYFREGTIRFDQHGFKIHSTNIGEIMNKKFGKNISISTKQSNPRVILIDLIKEKKSITIKTNNLATKRTFLATFFLFTQMQKKKNLIGHNPKVEGAVINQENIKIMPPMLELTKDLKKLISGIGYISSRANLTNLLSKYTKAEGVNFLIAIKVPKLYPMEAGFLKIKPTKLFIGLGTKVIDTMDYSNSISVSKNPQIKRVFTITGTSGKSMFEIITQTDSEATLIIATINHFIKGFNQNKLVKRKSTFFKKKN</sequence>
<evidence type="ECO:0000256" key="2">
    <source>
        <dbReference type="ARBA" id="ARBA00023242"/>
    </source>
</evidence>
<evidence type="ECO:0000256" key="3">
    <source>
        <dbReference type="SAM" id="MobiDB-lite"/>
    </source>
</evidence>
<feature type="compositionally biased region" description="Basic residues" evidence="3">
    <location>
        <begin position="157"/>
        <end position="221"/>
    </location>
</feature>
<evidence type="ECO:0000313" key="5">
    <source>
        <dbReference type="Proteomes" id="UP001150062"/>
    </source>
</evidence>